<comment type="pathway">
    <text evidence="3 15">Protein modification; protein ubiquitination.</text>
</comment>
<evidence type="ECO:0000256" key="14">
    <source>
        <dbReference type="PROSITE-ProRule" id="PRU00175"/>
    </source>
</evidence>
<evidence type="ECO:0000256" key="6">
    <source>
        <dbReference type="ARBA" id="ARBA00017157"/>
    </source>
</evidence>
<dbReference type="InterPro" id="IPR011016">
    <property type="entry name" value="Znf_RING-CH"/>
</dbReference>
<dbReference type="InterPro" id="IPR001841">
    <property type="entry name" value="Znf_RING"/>
</dbReference>
<evidence type="ECO:0000256" key="13">
    <source>
        <dbReference type="ARBA" id="ARBA00022833"/>
    </source>
</evidence>
<keyword evidence="11 14" id="KW-0863">Zinc-finger</keyword>
<evidence type="ECO:0000256" key="16">
    <source>
        <dbReference type="SAM" id="MobiDB-lite"/>
    </source>
</evidence>
<keyword evidence="10" id="KW-0677">Repeat</keyword>
<evidence type="ECO:0000256" key="9">
    <source>
        <dbReference type="ARBA" id="ARBA00022723"/>
    </source>
</evidence>
<dbReference type="EC" id="2.3.2.27" evidence="5 15"/>
<dbReference type="InterPro" id="IPR054476">
    <property type="entry name" value="Ltn1_N"/>
</dbReference>
<comment type="function">
    <text evidence="15">E3 ubiquitin-protein ligase. Component of the ribosome quality control complex (RQC), a ribosome-associated complex that mediates ubiquitination and extraction of incompletely synthesized nascent chains for proteasomal degradation.</text>
</comment>
<comment type="catalytic activity">
    <reaction evidence="1 15">
        <text>S-ubiquitinyl-[E2 ubiquitin-conjugating enzyme]-L-cysteine + [acceptor protein]-L-lysine = [E2 ubiquitin-conjugating enzyme]-L-cysteine + N(6)-ubiquitinyl-[acceptor protein]-L-lysine.</text>
        <dbReference type="EC" id="2.3.2.27"/>
    </reaction>
</comment>
<dbReference type="PANTHER" id="PTHR12389">
    <property type="entry name" value="ZINC FINGER PROTEIN 294"/>
    <property type="match status" value="1"/>
</dbReference>
<dbReference type="Pfam" id="PF23009">
    <property type="entry name" value="UBC_like"/>
    <property type="match status" value="1"/>
</dbReference>
<evidence type="ECO:0000256" key="7">
    <source>
        <dbReference type="ARBA" id="ARBA00022490"/>
    </source>
</evidence>
<dbReference type="GO" id="GO:0061630">
    <property type="term" value="F:ubiquitin protein ligase activity"/>
    <property type="evidence" value="ECO:0007669"/>
    <property type="project" value="UniProtKB-UniRule"/>
</dbReference>
<dbReference type="FunFam" id="3.30.40.10:FF:000038">
    <property type="entry name" value="E3 ubiquitin-protein ligase listerin"/>
    <property type="match status" value="1"/>
</dbReference>
<keyword evidence="9 15" id="KW-0479">Metal-binding</keyword>
<keyword evidence="19" id="KW-1185">Reference proteome</keyword>
<dbReference type="Gene3D" id="1.25.10.10">
    <property type="entry name" value="Leucine-rich Repeat Variant"/>
    <property type="match status" value="1"/>
</dbReference>
<keyword evidence="7" id="KW-0963">Cytoplasm</keyword>
<evidence type="ECO:0000256" key="8">
    <source>
        <dbReference type="ARBA" id="ARBA00022679"/>
    </source>
</evidence>
<dbReference type="Pfam" id="PF22999">
    <property type="entry name" value="LTN1_E3_ligase_6th"/>
    <property type="match status" value="1"/>
</dbReference>
<sequence>MGKPKGEGGRSKGRPSSSSLAASLLSSGASSVGFGGYLGSSRIESSSIGEEAGTSSDVDGELAQHLKRLGRKDPITKVKALTTLSALFKQVSGSELAIIVPKWAFEYKKLLYDYSRDVRRSTHEAMANLVAAVRKGLAPHLKSLMGPWWFSQFDPVPEIAQAARRSLEAAFPAQEKRLDALVLCASDIFLYLDENLRLKPQEMMEKSIPTDELEEMHNHVISSSLLAVATLLDVLIGTKLQTDDSDTAQEGRKVPLKARQSIISSAERIFSAHNFFLEFFKSKSPRVRSAAYSILGSYVKHMPHVFSVENLTPLSTAILSAFREKDASCHSSMWDMVLLFSKKFPDSWFQDNVQKGSLASLWHFLRNGCYGSQQVSYPILILLLDAIPPKAIIKESFLLKFFQNLWAGRNPHSSSLDQSTFFEAFKECFLWGLFNASRHFSGEDNIFHFQVTLIENIVVLLLWHEYIFIGRKDDPQVLHARSLETSSVNYPFSYFQELGRCIIGVLSNISLRKISLLGTFCTPFQKDCLDILQQEENLQKYSEQTERISNFLLLLDQHALQKNETWSLNHVAGPLFAGLFPLLRSLDSSDVVNVLRTMVEIFGPRTIVSHLFTSSAHYRSVLSDEGDDKVITDVFLDLFKEDFVPLCLQKYTRSSSSRLDLLISLLDKEIFSEQWLVIMLHARMLEQYPGTDHVRVLAMLMEKLREKIGDRTPGSKLQRISINSECWQHDFLNSVAVSIACQRPPFSESDVSFLCAALGGSSEYDQACFLSGETVLLVFEEILKKLVGFLVVSPFKWVKSASSLLLAYETWDLIQKWEMPFTTTLEIAQFAFDILAGSIYCLKRLDNECGLIASILAAILIIGWEYNITSEAFVDDESENFLGSTDASNIGSEDVYLGHVGARLVLGKKMYEFRSRIGSSFLRSLTSSSRAKLEDALVLTVKSAISDTDRFTVDRTTTLCCKWVVGMLEDICRDGTAEQQLLTKLLSNDESWTFWVGPCSGDGGSVTIHSENPDNTHEFTHQSFSAFVSKLVLNLGVDKIIAGVASLTHSSLAEVPKDQSVSLSFSRSWLAAELLCSWKWHGGSVAESFLPLLNAFAKTESSAEKSIVCCVAKILIDGAIIHATTGLATFLNPWILSDDEVENIQNPYLRALVSLLLTLTFKDSTWTEREANLLLDYTVDKLFVGTEVDLSCLKILPFILNVLIQPLRSGELTSDESKGSSALDALTEDRVHGYVLSWLEKALSLPSLALSRATSDDSVEWVQVVISCFPLCITRESRNIRVKALQDINHLERKSLLSLFRKQKCSLEINSATTAQMMLANLTAVAVGYCWLEFDEVDWDYVFSQLHLWTNSTVLVMEEAAENVDSIIVNAKPGDSSDSVSRKLEVAVQIIGPQPINITRTALIIFSLFSQLAEDEEMRTCEVLQSIKSKTWESIKNDLIEHTLRLFFSTGATEAIASSFGAETSSVIASNRLLYSQFWELVGFCAINSPDHVRTSAVQSMDLWGLSKGSVTALYAILFSSKPLSSLQFAAFHILSSEPVCRLSVLKESCLQDDTQSENVVGSSLDESICLRDEISCIIEKPAAEVLKTDLTSPLRVNIFLAWALLLSHLQSLPSSSLLKEKLIQCIQDSISPLILDLVFQQFPLKAGSLHSLKKKDAELPIETSKAANGAKHAITTCSLFFAIETFWPIDVDSMASLAGSIYGLMIRLLPAYVRNWFTALRDRSSSQSIESFTKLWCSPPLFSEELSQIKGAAFGDDNFSVTLNKSALEIIATYKKEESGMDLVIRLPGCYPLRPVDVDCTRSLGVSEVKQRKWLLSLTAFVCNQNGAIAEAIRTWKSNLDREFEGVEECPICYSIIHTTNHSLPRLACKTCKHKFHSACLYKWFSTSHKSTCPLCQTPF</sequence>
<feature type="domain" description="RING-type" evidence="17">
    <location>
        <begin position="1851"/>
        <end position="1898"/>
    </location>
</feature>
<name>A0A7I8L868_SPIIN</name>
<dbReference type="Pfam" id="PF22958">
    <property type="entry name" value="Ltn1_1st"/>
    <property type="match status" value="1"/>
</dbReference>
<dbReference type="InterPro" id="IPR054477">
    <property type="entry name" value="LTN1_E3_ligase_6th"/>
</dbReference>
<dbReference type="GO" id="GO:0043023">
    <property type="term" value="F:ribosomal large subunit binding"/>
    <property type="evidence" value="ECO:0007669"/>
    <property type="project" value="TreeGrafter"/>
</dbReference>
<evidence type="ECO:0000259" key="17">
    <source>
        <dbReference type="PROSITE" id="PS50089"/>
    </source>
</evidence>
<evidence type="ECO:0000256" key="12">
    <source>
        <dbReference type="ARBA" id="ARBA00022786"/>
    </source>
</evidence>
<evidence type="ECO:0000256" key="11">
    <source>
        <dbReference type="ARBA" id="ARBA00022771"/>
    </source>
</evidence>
<dbReference type="OrthoDB" id="6108at2759"/>
<dbReference type="UniPathway" id="UPA00143"/>
<organism evidence="18 19">
    <name type="scientific">Spirodela intermedia</name>
    <name type="common">Intermediate duckweed</name>
    <dbReference type="NCBI Taxonomy" id="51605"/>
    <lineage>
        <taxon>Eukaryota</taxon>
        <taxon>Viridiplantae</taxon>
        <taxon>Streptophyta</taxon>
        <taxon>Embryophyta</taxon>
        <taxon>Tracheophyta</taxon>
        <taxon>Spermatophyta</taxon>
        <taxon>Magnoliopsida</taxon>
        <taxon>Liliopsida</taxon>
        <taxon>Araceae</taxon>
        <taxon>Lemnoideae</taxon>
        <taxon>Spirodela</taxon>
    </lineage>
</organism>
<dbReference type="CDD" id="cd16491">
    <property type="entry name" value="RING-CH-C4HC3_LTN1"/>
    <property type="match status" value="1"/>
</dbReference>
<comment type="similarity">
    <text evidence="4 15">Belongs to the LTN1 family.</text>
</comment>
<keyword evidence="8 15" id="KW-0808">Transferase</keyword>
<dbReference type="Gene3D" id="3.30.40.10">
    <property type="entry name" value="Zinc/RING finger domain, C3HC4 (zinc finger)"/>
    <property type="match status" value="1"/>
</dbReference>
<evidence type="ECO:0000313" key="18">
    <source>
        <dbReference type="EMBL" id="CAA7406229.1"/>
    </source>
</evidence>
<dbReference type="InterPro" id="IPR011989">
    <property type="entry name" value="ARM-like"/>
</dbReference>
<dbReference type="SUPFAM" id="SSF48371">
    <property type="entry name" value="ARM repeat"/>
    <property type="match status" value="1"/>
</dbReference>
<proteinExistence type="inferred from homology"/>
<dbReference type="EMBL" id="LR746275">
    <property type="protein sequence ID" value="CAA7406229.1"/>
    <property type="molecule type" value="Genomic_DNA"/>
</dbReference>
<dbReference type="GO" id="GO:0072344">
    <property type="term" value="P:rescue of stalled ribosome"/>
    <property type="evidence" value="ECO:0007669"/>
    <property type="project" value="UniProtKB-UniRule"/>
</dbReference>
<dbReference type="GO" id="GO:0008270">
    <property type="term" value="F:zinc ion binding"/>
    <property type="evidence" value="ECO:0007669"/>
    <property type="project" value="UniProtKB-KW"/>
</dbReference>
<evidence type="ECO:0000256" key="3">
    <source>
        <dbReference type="ARBA" id="ARBA00004906"/>
    </source>
</evidence>
<comment type="subcellular location">
    <subcellularLocation>
        <location evidence="2">Cytoplasm</location>
        <location evidence="2">Cytosol</location>
    </subcellularLocation>
</comment>
<evidence type="ECO:0000256" key="1">
    <source>
        <dbReference type="ARBA" id="ARBA00000900"/>
    </source>
</evidence>
<evidence type="ECO:0000313" key="19">
    <source>
        <dbReference type="Proteomes" id="UP000663760"/>
    </source>
</evidence>
<evidence type="ECO:0000256" key="15">
    <source>
        <dbReference type="RuleBase" id="RU367090"/>
    </source>
</evidence>
<dbReference type="SMART" id="SM00184">
    <property type="entry name" value="RING"/>
    <property type="match status" value="1"/>
</dbReference>
<dbReference type="InterPro" id="IPR054478">
    <property type="entry name" value="LTN1_UBC"/>
</dbReference>
<dbReference type="SUPFAM" id="SSF57850">
    <property type="entry name" value="RING/U-box"/>
    <property type="match status" value="1"/>
</dbReference>
<dbReference type="InterPro" id="IPR016024">
    <property type="entry name" value="ARM-type_fold"/>
</dbReference>
<reference evidence="18" key="1">
    <citation type="submission" date="2020-02" db="EMBL/GenBank/DDBJ databases">
        <authorList>
            <person name="Scholz U."/>
            <person name="Mascher M."/>
            <person name="Fiebig A."/>
        </authorList>
    </citation>
    <scope>NUCLEOTIDE SEQUENCE</scope>
</reference>
<dbReference type="PANTHER" id="PTHR12389:SF0">
    <property type="entry name" value="E3 UBIQUITIN-PROTEIN LIGASE LISTERIN"/>
    <property type="match status" value="1"/>
</dbReference>
<evidence type="ECO:0000256" key="4">
    <source>
        <dbReference type="ARBA" id="ARBA00007997"/>
    </source>
</evidence>
<evidence type="ECO:0000256" key="2">
    <source>
        <dbReference type="ARBA" id="ARBA00004514"/>
    </source>
</evidence>
<dbReference type="GO" id="GO:1990112">
    <property type="term" value="C:RQC complex"/>
    <property type="evidence" value="ECO:0007669"/>
    <property type="project" value="UniProtKB-UniRule"/>
</dbReference>
<dbReference type="SMART" id="SM00744">
    <property type="entry name" value="RINGv"/>
    <property type="match status" value="1"/>
</dbReference>
<evidence type="ECO:0000256" key="10">
    <source>
        <dbReference type="ARBA" id="ARBA00022737"/>
    </source>
</evidence>
<dbReference type="GO" id="GO:0005829">
    <property type="term" value="C:cytosol"/>
    <property type="evidence" value="ECO:0007669"/>
    <property type="project" value="UniProtKB-SubCell"/>
</dbReference>
<dbReference type="InterPro" id="IPR013083">
    <property type="entry name" value="Znf_RING/FYVE/PHD"/>
</dbReference>
<keyword evidence="12 15" id="KW-0833">Ubl conjugation pathway</keyword>
<protein>
    <recommendedName>
        <fullName evidence="6 15">E3 ubiquitin-protein ligase listerin</fullName>
        <ecNumber evidence="5 15">2.3.2.27</ecNumber>
    </recommendedName>
    <alternativeName>
        <fullName evidence="15">RING-type E3 ubiquitin transferase listerin</fullName>
    </alternativeName>
</protein>
<dbReference type="GO" id="GO:1990116">
    <property type="term" value="P:ribosome-associated ubiquitin-dependent protein catabolic process"/>
    <property type="evidence" value="ECO:0007669"/>
    <property type="project" value="UniProtKB-UniRule"/>
</dbReference>
<dbReference type="InterPro" id="IPR039804">
    <property type="entry name" value="RING-CH-C4HC3_LTN1"/>
</dbReference>
<accession>A0A7I8L868</accession>
<dbReference type="Proteomes" id="UP000663760">
    <property type="component" value="Chromosome 12"/>
</dbReference>
<gene>
    <name evidence="18" type="ORF">SI8410_12016907</name>
</gene>
<dbReference type="Pfam" id="PF13639">
    <property type="entry name" value="zf-RING_2"/>
    <property type="match status" value="1"/>
</dbReference>
<dbReference type="InterPro" id="IPR039795">
    <property type="entry name" value="LTN1/Rkr1"/>
</dbReference>
<comment type="subunit">
    <text evidence="15">Component of the ribosome quality control complex (RQC).</text>
</comment>
<feature type="compositionally biased region" description="Basic and acidic residues" evidence="16">
    <location>
        <begin position="1"/>
        <end position="10"/>
    </location>
</feature>
<evidence type="ECO:0000256" key="5">
    <source>
        <dbReference type="ARBA" id="ARBA00012483"/>
    </source>
</evidence>
<dbReference type="GO" id="GO:0016567">
    <property type="term" value="P:protein ubiquitination"/>
    <property type="evidence" value="ECO:0007669"/>
    <property type="project" value="UniProtKB-UniPathway"/>
</dbReference>
<keyword evidence="13 15" id="KW-0862">Zinc</keyword>
<feature type="region of interest" description="Disordered" evidence="16">
    <location>
        <begin position="1"/>
        <end position="20"/>
    </location>
</feature>
<dbReference type="PROSITE" id="PS50089">
    <property type="entry name" value="ZF_RING_2"/>
    <property type="match status" value="1"/>
</dbReference>